<protein>
    <submittedName>
        <fullName evidence="1">Uncharacterized protein</fullName>
    </submittedName>
</protein>
<dbReference type="RefSeq" id="WP_374345071.1">
    <property type="nucleotide sequence ID" value="NZ_JBHTLQ010000065.1"/>
</dbReference>
<evidence type="ECO:0000313" key="2">
    <source>
        <dbReference type="Proteomes" id="UP001597216"/>
    </source>
</evidence>
<dbReference type="EMBL" id="JBHTLQ010000065">
    <property type="protein sequence ID" value="MFD1192582.1"/>
    <property type="molecule type" value="Genomic_DNA"/>
</dbReference>
<gene>
    <name evidence="1" type="ORF">ACFQ27_18470</name>
</gene>
<reference evidence="2" key="1">
    <citation type="journal article" date="2019" name="Int. J. Syst. Evol. Microbiol.">
        <title>The Global Catalogue of Microorganisms (GCM) 10K type strain sequencing project: providing services to taxonomists for standard genome sequencing and annotation.</title>
        <authorList>
            <consortium name="The Broad Institute Genomics Platform"/>
            <consortium name="The Broad Institute Genome Sequencing Center for Infectious Disease"/>
            <person name="Wu L."/>
            <person name="Ma J."/>
        </authorList>
    </citation>
    <scope>NUCLEOTIDE SEQUENCE [LARGE SCALE GENOMIC DNA]</scope>
    <source>
        <strain evidence="2">CCUG 55074</strain>
    </source>
</reference>
<keyword evidence="2" id="KW-1185">Reference proteome</keyword>
<dbReference type="Proteomes" id="UP001597216">
    <property type="component" value="Unassembled WGS sequence"/>
</dbReference>
<sequence length="76" mass="8800">MHPTLCNRLRAELSRVSVAIAEERAAADPDRRRIQELNMRRAWLSDALWSAEMAAVRQAPTSLPARRWIDEAEREM</sequence>
<comment type="caution">
    <text evidence="1">The sequence shown here is derived from an EMBL/GenBank/DDBJ whole genome shotgun (WGS) entry which is preliminary data.</text>
</comment>
<organism evidence="1 2">
    <name type="scientific">Phenylobacterium conjunctum</name>
    <dbReference type="NCBI Taxonomy" id="1298959"/>
    <lineage>
        <taxon>Bacteria</taxon>
        <taxon>Pseudomonadati</taxon>
        <taxon>Pseudomonadota</taxon>
        <taxon>Alphaproteobacteria</taxon>
        <taxon>Caulobacterales</taxon>
        <taxon>Caulobacteraceae</taxon>
        <taxon>Phenylobacterium</taxon>
    </lineage>
</organism>
<evidence type="ECO:0000313" key="1">
    <source>
        <dbReference type="EMBL" id="MFD1192582.1"/>
    </source>
</evidence>
<proteinExistence type="predicted"/>
<name>A0ABW3T9A3_9CAUL</name>
<accession>A0ABW3T9A3</accession>